<reference evidence="3" key="1">
    <citation type="journal article" date="2014" name="Stand. Genomic Sci.">
        <title>Genome sequence of the exopolysaccharide-producing Salipiger mucosus type strain (DSM 16094(T)), a moderately halophilic member of the Roseobacter clade.</title>
        <authorList>
            <person name="Riedel T."/>
            <person name="Spring S."/>
            <person name="Fiebig A."/>
            <person name="Petersen J."/>
            <person name="Kyrpides N.C."/>
            <person name="Goker M."/>
            <person name="Klenk H.P."/>
        </authorList>
    </citation>
    <scope>NUCLEOTIDE SEQUENCE [LARGE SCALE GENOMIC DNA]</scope>
    <source>
        <strain evidence="3">DSM 16094</strain>
    </source>
</reference>
<dbReference type="InterPro" id="IPR036390">
    <property type="entry name" value="WH_DNA-bd_sf"/>
</dbReference>
<dbReference type="InterPro" id="IPR018541">
    <property type="entry name" value="Ftsk_gamma"/>
</dbReference>
<dbReference type="Pfam" id="PF09397">
    <property type="entry name" value="FtsK_gamma"/>
    <property type="match status" value="1"/>
</dbReference>
<dbReference type="HOGENOM" id="CLU_729346_0_0_5"/>
<dbReference type="AlphaFoldDB" id="S9QWC4"/>
<dbReference type="STRING" id="1123237.Salmuc_01693"/>
<protein>
    <submittedName>
        <fullName evidence="2">Cell division protein FtsK</fullName>
    </submittedName>
</protein>
<feature type="domain" description="FtsK gamma" evidence="1">
    <location>
        <begin position="297"/>
        <end position="360"/>
    </location>
</feature>
<gene>
    <name evidence="2" type="ORF">Salmuc_01693</name>
</gene>
<keyword evidence="2" id="KW-0132">Cell division</keyword>
<dbReference type="Gene3D" id="1.10.10.10">
    <property type="entry name" value="Winged helix-like DNA-binding domain superfamily/Winged helix DNA-binding domain"/>
    <property type="match status" value="1"/>
</dbReference>
<dbReference type="Proteomes" id="UP000015347">
    <property type="component" value="Unassembled WGS sequence"/>
</dbReference>
<dbReference type="eggNOG" id="COG1674">
    <property type="taxonomic scope" value="Bacteria"/>
</dbReference>
<evidence type="ECO:0000313" key="3">
    <source>
        <dbReference type="Proteomes" id="UP000015347"/>
    </source>
</evidence>
<sequence length="379" mass="40894">MPSVGGDKAESFRSYGATFEKAWAQLPSVAPHVKEAPGLTTGGALTVLKVAGDAIDALKVERDEARQESESWQEFLGPANDCIEELGAMLIQSGHLHDGVLLEAGQSQTTEDYRLAGQNILRAVRALLDENTALKKGANTPLEVAMRVVGNAASERAAGDWDAEIEGEEGMAPWSRLNQGPRDRLMLSALTGMLEDWVRAGEHLVLKEEAPVSAFHPDAVVTLAESQTAGQFHPYTCANRNDGNHRHMLGDLGALVPTVRGWICPFCDYTQDWAHGLPPAGEAPAKKEGVAPRDPEVKRHEIETAAEIVALHDRAATSFVQRKMGISYARAAAIMEKLIEEGVVSEANHVGKRDVLDYSALENAAGVRQMVAPREGEQS</sequence>
<dbReference type="GO" id="GO:0051301">
    <property type="term" value="P:cell division"/>
    <property type="evidence" value="ECO:0007669"/>
    <property type="project" value="UniProtKB-KW"/>
</dbReference>
<dbReference type="RefSeq" id="WP_020042348.1">
    <property type="nucleotide sequence ID" value="NZ_KE557274.1"/>
</dbReference>
<keyword evidence="3" id="KW-1185">Reference proteome</keyword>
<dbReference type="InterPro" id="IPR036388">
    <property type="entry name" value="WH-like_DNA-bd_sf"/>
</dbReference>
<comment type="caution">
    <text evidence="2">The sequence shown here is derived from an EMBL/GenBank/DDBJ whole genome shotgun (WGS) entry which is preliminary data.</text>
</comment>
<dbReference type="SMART" id="SM00843">
    <property type="entry name" value="Ftsk_gamma"/>
    <property type="match status" value="1"/>
</dbReference>
<accession>S9QWC4</accession>
<organism evidence="2 3">
    <name type="scientific">Salipiger mucosus DSM 16094</name>
    <dbReference type="NCBI Taxonomy" id="1123237"/>
    <lineage>
        <taxon>Bacteria</taxon>
        <taxon>Pseudomonadati</taxon>
        <taxon>Pseudomonadota</taxon>
        <taxon>Alphaproteobacteria</taxon>
        <taxon>Rhodobacterales</taxon>
        <taxon>Roseobacteraceae</taxon>
        <taxon>Salipiger</taxon>
    </lineage>
</organism>
<keyword evidence="2" id="KW-0131">Cell cycle</keyword>
<evidence type="ECO:0000259" key="1">
    <source>
        <dbReference type="SMART" id="SM00843"/>
    </source>
</evidence>
<name>S9QWC4_9RHOB</name>
<proteinExistence type="predicted"/>
<evidence type="ECO:0000313" key="2">
    <source>
        <dbReference type="EMBL" id="EPX83918.1"/>
    </source>
</evidence>
<dbReference type="EMBL" id="APVH01000013">
    <property type="protein sequence ID" value="EPX83918.1"/>
    <property type="molecule type" value="Genomic_DNA"/>
</dbReference>
<dbReference type="SUPFAM" id="SSF46785">
    <property type="entry name" value="Winged helix' DNA-binding domain"/>
    <property type="match status" value="1"/>
</dbReference>